<evidence type="ECO:0000313" key="3">
    <source>
        <dbReference type="Proteomes" id="UP001519654"/>
    </source>
</evidence>
<feature type="chain" id="PRO_5045920441" evidence="1">
    <location>
        <begin position="26"/>
        <end position="139"/>
    </location>
</feature>
<comment type="caution">
    <text evidence="2">The sequence shown here is derived from an EMBL/GenBank/DDBJ whole genome shotgun (WGS) entry which is preliminary data.</text>
</comment>
<reference evidence="2 3" key="1">
    <citation type="submission" date="2021-06" db="EMBL/GenBank/DDBJ databases">
        <title>Actinoplanes lichenicola sp. nov., and Actinoplanes ovalisporus sp. nov., isolated from lichen in Thailand.</title>
        <authorList>
            <person name="Saeng-In P."/>
            <person name="Kanchanasin P."/>
            <person name="Yuki M."/>
            <person name="Kudo T."/>
            <person name="Ohkuma M."/>
            <person name="Phongsopitanun W."/>
            <person name="Tanasupawat S."/>
        </authorList>
    </citation>
    <scope>NUCLEOTIDE SEQUENCE [LARGE SCALE GENOMIC DNA]</scope>
    <source>
        <strain evidence="2 3">NBRC 110975</strain>
    </source>
</reference>
<sequence length="139" mass="14269">MNLRKVLTAVLALATVMFVAAPARADEPATAQITVFWTSLVARGVAVDVSFGVSCPAGFTGTATVSVTQTRDDGLSASGQVTDDLVCTGTGRPELSRPTAVVTGAPFDRGGARLDIVIAGCDGSTCFTTPLRQHTRLGN</sequence>
<evidence type="ECO:0000313" key="2">
    <source>
        <dbReference type="EMBL" id="MBU2666761.1"/>
    </source>
</evidence>
<gene>
    <name evidence="2" type="ORF">KOI35_24940</name>
</gene>
<dbReference type="Proteomes" id="UP001519654">
    <property type="component" value="Unassembled WGS sequence"/>
</dbReference>
<keyword evidence="3" id="KW-1185">Reference proteome</keyword>
<proteinExistence type="predicted"/>
<organism evidence="2 3">
    <name type="scientific">Paractinoplanes bogorensis</name>
    <dbReference type="NCBI Taxonomy" id="1610840"/>
    <lineage>
        <taxon>Bacteria</taxon>
        <taxon>Bacillati</taxon>
        <taxon>Actinomycetota</taxon>
        <taxon>Actinomycetes</taxon>
        <taxon>Micromonosporales</taxon>
        <taxon>Micromonosporaceae</taxon>
        <taxon>Paractinoplanes</taxon>
    </lineage>
</organism>
<feature type="signal peptide" evidence="1">
    <location>
        <begin position="1"/>
        <end position="25"/>
    </location>
</feature>
<dbReference type="EMBL" id="JAHKKG010000007">
    <property type="protein sequence ID" value="MBU2666761.1"/>
    <property type="molecule type" value="Genomic_DNA"/>
</dbReference>
<keyword evidence="1" id="KW-0732">Signal</keyword>
<accession>A0ABS5YTH4</accession>
<protein>
    <submittedName>
        <fullName evidence="2">Uncharacterized protein</fullName>
    </submittedName>
</protein>
<name>A0ABS5YTH4_9ACTN</name>
<evidence type="ECO:0000256" key="1">
    <source>
        <dbReference type="SAM" id="SignalP"/>
    </source>
</evidence>
<dbReference type="RefSeq" id="WP_215790588.1">
    <property type="nucleotide sequence ID" value="NZ_JAHKKG010000007.1"/>
</dbReference>